<feature type="region of interest" description="Disordered" evidence="1">
    <location>
        <begin position="165"/>
        <end position="186"/>
    </location>
</feature>
<evidence type="ECO:0000256" key="1">
    <source>
        <dbReference type="SAM" id="MobiDB-lite"/>
    </source>
</evidence>
<name>A0ABM5EZS1_9SAUR</name>
<gene>
    <name evidence="3" type="primary">LOC140702525</name>
</gene>
<feature type="compositionally biased region" description="Low complexity" evidence="1">
    <location>
        <begin position="165"/>
        <end position="175"/>
    </location>
</feature>
<accession>A0ABM5EZS1</accession>
<dbReference type="GeneID" id="140702525"/>
<sequence length="230" mass="25234">MDATRLAYLTLILGSLFLNKDPGQAPELQSRDLGDLFASLEEQPWEDSDWDANAQPVLEASLPWRFVNTFLPPASGASCLSRRLLLACLSGLLRILWSRLGNWRATGRRPRAEVESNPEQDLVLARRSPACYALPVPASTSTSGECLSSGFDSYELPWERQWHTSFDSSSSPPSSDGHKLKGCGWTPDPRTGAAPAYCYTQRRGDWIRTCQTLSCGPPLGRSSPSPCACT</sequence>
<keyword evidence="2" id="KW-1185">Reference proteome</keyword>
<evidence type="ECO:0000313" key="2">
    <source>
        <dbReference type="Proteomes" id="UP001652642"/>
    </source>
</evidence>
<dbReference type="RefSeq" id="XP_072838644.1">
    <property type="nucleotide sequence ID" value="XM_072982543.1"/>
</dbReference>
<proteinExistence type="predicted"/>
<dbReference type="Proteomes" id="UP001652642">
    <property type="component" value="Chromosome 13"/>
</dbReference>
<reference evidence="3" key="1">
    <citation type="submission" date="2025-08" db="UniProtKB">
        <authorList>
            <consortium name="RefSeq"/>
        </authorList>
    </citation>
    <scope>IDENTIFICATION</scope>
</reference>
<organism evidence="2 3">
    <name type="scientific">Pogona vitticeps</name>
    <name type="common">central bearded dragon</name>
    <dbReference type="NCBI Taxonomy" id="103695"/>
    <lineage>
        <taxon>Eukaryota</taxon>
        <taxon>Metazoa</taxon>
        <taxon>Chordata</taxon>
        <taxon>Craniata</taxon>
        <taxon>Vertebrata</taxon>
        <taxon>Euteleostomi</taxon>
        <taxon>Lepidosauria</taxon>
        <taxon>Squamata</taxon>
        <taxon>Bifurcata</taxon>
        <taxon>Unidentata</taxon>
        <taxon>Episquamata</taxon>
        <taxon>Toxicofera</taxon>
        <taxon>Iguania</taxon>
        <taxon>Acrodonta</taxon>
        <taxon>Agamidae</taxon>
        <taxon>Amphibolurinae</taxon>
        <taxon>Pogona</taxon>
    </lineage>
</organism>
<protein>
    <submittedName>
        <fullName evidence="3">Uncharacterized protein</fullName>
    </submittedName>
</protein>
<evidence type="ECO:0000313" key="3">
    <source>
        <dbReference type="RefSeq" id="XP_072838644.1"/>
    </source>
</evidence>